<evidence type="ECO:0000313" key="1">
    <source>
        <dbReference type="EMBL" id="CAE8711180.1"/>
    </source>
</evidence>
<dbReference type="InterPro" id="IPR036869">
    <property type="entry name" value="J_dom_sf"/>
</dbReference>
<organism evidence="1 2">
    <name type="scientific">Polarella glacialis</name>
    <name type="common">Dinoflagellate</name>
    <dbReference type="NCBI Taxonomy" id="89957"/>
    <lineage>
        <taxon>Eukaryota</taxon>
        <taxon>Sar</taxon>
        <taxon>Alveolata</taxon>
        <taxon>Dinophyceae</taxon>
        <taxon>Suessiales</taxon>
        <taxon>Suessiaceae</taxon>
        <taxon>Polarella</taxon>
    </lineage>
</organism>
<comment type="caution">
    <text evidence="1">The sequence shown here is derived from an EMBL/GenBank/DDBJ whole genome shotgun (WGS) entry which is preliminary data.</text>
</comment>
<dbReference type="Proteomes" id="UP000626109">
    <property type="component" value="Unassembled WGS sequence"/>
</dbReference>
<dbReference type="EMBL" id="CAJNNW010032125">
    <property type="protein sequence ID" value="CAE8711180.1"/>
    <property type="molecule type" value="Genomic_DNA"/>
</dbReference>
<dbReference type="Gene3D" id="1.10.287.110">
    <property type="entry name" value="DnaJ domain"/>
    <property type="match status" value="1"/>
</dbReference>
<sequence>MSATKSKQVQEFVEQNLLSVLSAARSQPLPEREKMWKEFQRRWHPDKNLGDEATCQEVFAYVGNQKDWFLEKDAAGMAPAYVAEPATLLTSPWNPGSFVEGFADKPRPEWKVINTIVVSQTLPLPQKTFRLDELLKTIHPAILRKGQSTSSELLAEIPPGTPLMVLGVGSGYRLYVSAVQGQVCLDGWLSSHTQRLAKLS</sequence>
<reference evidence="1" key="1">
    <citation type="submission" date="2021-02" db="EMBL/GenBank/DDBJ databases">
        <authorList>
            <person name="Dougan E. K."/>
            <person name="Rhodes N."/>
            <person name="Thang M."/>
            <person name="Chan C."/>
        </authorList>
    </citation>
    <scope>NUCLEOTIDE SEQUENCE</scope>
</reference>
<name>A0A813KYD6_POLGL</name>
<gene>
    <name evidence="1" type="ORF">PGLA2088_LOCUS36350</name>
</gene>
<proteinExistence type="predicted"/>
<accession>A0A813KYD6</accession>
<evidence type="ECO:0008006" key="3">
    <source>
        <dbReference type="Google" id="ProtNLM"/>
    </source>
</evidence>
<protein>
    <recommendedName>
        <fullName evidence="3">J domain-containing protein</fullName>
    </recommendedName>
</protein>
<dbReference type="SUPFAM" id="SSF46565">
    <property type="entry name" value="Chaperone J-domain"/>
    <property type="match status" value="1"/>
</dbReference>
<dbReference type="AlphaFoldDB" id="A0A813KYD6"/>
<evidence type="ECO:0000313" key="2">
    <source>
        <dbReference type="Proteomes" id="UP000626109"/>
    </source>
</evidence>